<dbReference type="RefSeq" id="WP_115478987.1">
    <property type="nucleotide sequence ID" value="NZ_QRBF01000006.1"/>
</dbReference>
<reference evidence="2 3" key="1">
    <citation type="submission" date="2018-07" db="EMBL/GenBank/DDBJ databases">
        <title>Dyella monticola sp. nov. and Dyella psychrodurans sp. nov. isolated from monsoon evergreen broad-leaved forest soil of Dinghu Mountain, China.</title>
        <authorList>
            <person name="Gao Z."/>
            <person name="Qiu L."/>
        </authorList>
    </citation>
    <scope>NUCLEOTIDE SEQUENCE [LARGE SCALE GENOMIC DNA]</scope>
    <source>
        <strain evidence="2 3">4MSK11</strain>
    </source>
</reference>
<dbReference type="PROSITE" id="PS50851">
    <property type="entry name" value="CHEW"/>
    <property type="match status" value="1"/>
</dbReference>
<dbReference type="OrthoDB" id="9790406at2"/>
<dbReference type="GO" id="GO:0007165">
    <property type="term" value="P:signal transduction"/>
    <property type="evidence" value="ECO:0007669"/>
    <property type="project" value="InterPro"/>
</dbReference>
<dbReference type="InterPro" id="IPR039315">
    <property type="entry name" value="CheW"/>
</dbReference>
<name>A0A370X0N4_9GAMM</name>
<evidence type="ECO:0000313" key="2">
    <source>
        <dbReference type="EMBL" id="RDS81831.1"/>
    </source>
</evidence>
<dbReference type="Gene3D" id="2.30.30.40">
    <property type="entry name" value="SH3 Domains"/>
    <property type="match status" value="1"/>
</dbReference>
<dbReference type="PANTHER" id="PTHR22617">
    <property type="entry name" value="CHEMOTAXIS SENSOR HISTIDINE KINASE-RELATED"/>
    <property type="match status" value="1"/>
</dbReference>
<dbReference type="Pfam" id="PF01584">
    <property type="entry name" value="CheW"/>
    <property type="match status" value="1"/>
</dbReference>
<dbReference type="PANTHER" id="PTHR22617:SF23">
    <property type="entry name" value="CHEMOTAXIS PROTEIN CHEW"/>
    <property type="match status" value="1"/>
</dbReference>
<protein>
    <submittedName>
        <fullName evidence="2">Chemotaxis protein CheW</fullName>
    </submittedName>
</protein>
<sequence length="158" mass="17224">MSLVPNIEALVREPWLSFQLDGQHYAVLLNQVSEVIRDCAPTPVPGAAADLLGICHLRGNIVPVMDGRRRLGLKDAMPDDPSAVRIVVFAHEAHRVGLRVDAVGELLQPKAEAITLPPARSGRVDDPVQVVMGWQGGFVALLDVARLCRLHRELQHVA</sequence>
<feature type="domain" description="CheW-like" evidence="1">
    <location>
        <begin position="12"/>
        <end position="153"/>
    </location>
</feature>
<accession>A0A370X0N4</accession>
<evidence type="ECO:0000313" key="3">
    <source>
        <dbReference type="Proteomes" id="UP000255334"/>
    </source>
</evidence>
<dbReference type="AlphaFoldDB" id="A0A370X0N4"/>
<dbReference type="SMART" id="SM00260">
    <property type="entry name" value="CheW"/>
    <property type="match status" value="1"/>
</dbReference>
<proteinExistence type="predicted"/>
<keyword evidence="3" id="KW-1185">Reference proteome</keyword>
<dbReference type="Gene3D" id="2.40.50.180">
    <property type="entry name" value="CheA-289, Domain 4"/>
    <property type="match status" value="1"/>
</dbReference>
<dbReference type="SUPFAM" id="SSF50341">
    <property type="entry name" value="CheW-like"/>
    <property type="match status" value="1"/>
</dbReference>
<dbReference type="InterPro" id="IPR036061">
    <property type="entry name" value="CheW-like_dom_sf"/>
</dbReference>
<gene>
    <name evidence="2" type="ORF">DWU99_15515</name>
</gene>
<dbReference type="EMBL" id="QRBF01000006">
    <property type="protein sequence ID" value="RDS81831.1"/>
    <property type="molecule type" value="Genomic_DNA"/>
</dbReference>
<dbReference type="InterPro" id="IPR002545">
    <property type="entry name" value="CheW-lke_dom"/>
</dbReference>
<comment type="caution">
    <text evidence="2">The sequence shown here is derived from an EMBL/GenBank/DDBJ whole genome shotgun (WGS) entry which is preliminary data.</text>
</comment>
<dbReference type="GO" id="GO:0006935">
    <property type="term" value="P:chemotaxis"/>
    <property type="evidence" value="ECO:0007669"/>
    <property type="project" value="InterPro"/>
</dbReference>
<dbReference type="Proteomes" id="UP000255334">
    <property type="component" value="Unassembled WGS sequence"/>
</dbReference>
<evidence type="ECO:0000259" key="1">
    <source>
        <dbReference type="PROSITE" id="PS50851"/>
    </source>
</evidence>
<organism evidence="2 3">
    <name type="scientific">Dyella psychrodurans</name>
    <dbReference type="NCBI Taxonomy" id="1927960"/>
    <lineage>
        <taxon>Bacteria</taxon>
        <taxon>Pseudomonadati</taxon>
        <taxon>Pseudomonadota</taxon>
        <taxon>Gammaproteobacteria</taxon>
        <taxon>Lysobacterales</taxon>
        <taxon>Rhodanobacteraceae</taxon>
        <taxon>Dyella</taxon>
    </lineage>
</organism>
<dbReference type="GO" id="GO:0005829">
    <property type="term" value="C:cytosol"/>
    <property type="evidence" value="ECO:0007669"/>
    <property type="project" value="TreeGrafter"/>
</dbReference>